<dbReference type="InterPro" id="IPR045004">
    <property type="entry name" value="ECH_dom"/>
</dbReference>
<dbReference type="EC" id="3.1.2.4" evidence="2"/>
<dbReference type="Proteomes" id="UP000236003">
    <property type="component" value="Unassembled WGS sequence"/>
</dbReference>
<dbReference type="GO" id="GO:0003860">
    <property type="term" value="F:3-hydroxyisobutyryl-CoA hydrolase activity"/>
    <property type="evidence" value="ECO:0007669"/>
    <property type="project" value="UniProtKB-EC"/>
</dbReference>
<dbReference type="PANTHER" id="PTHR43176:SF3">
    <property type="entry name" value="3-HYDROXYISOBUTYRYL-COA HYDROLASE, MITOCHONDRIAL"/>
    <property type="match status" value="1"/>
</dbReference>
<reference evidence="5 6" key="1">
    <citation type="submission" date="2018-01" db="EMBL/GenBank/DDBJ databases">
        <title>Denitrification phenotypes of diverse strains of Pseudomonas stutzeri.</title>
        <authorList>
            <person name="Milligan D.A."/>
            <person name="Bergaust L."/>
            <person name="Bakken L.R."/>
            <person name="Frostegard A."/>
        </authorList>
    </citation>
    <scope>NUCLEOTIDE SEQUENCE [LARGE SCALE GENOMIC DNA]</scope>
    <source>
        <strain evidence="5 6">CCUG 44592</strain>
    </source>
</reference>
<dbReference type="Pfam" id="PF16113">
    <property type="entry name" value="ECH_2"/>
    <property type="match status" value="1"/>
</dbReference>
<dbReference type="GO" id="GO:0006574">
    <property type="term" value="P:L-valine catabolic process"/>
    <property type="evidence" value="ECO:0007669"/>
    <property type="project" value="TreeGrafter"/>
</dbReference>
<proteinExistence type="predicted"/>
<dbReference type="GO" id="GO:0016853">
    <property type="term" value="F:isomerase activity"/>
    <property type="evidence" value="ECO:0007669"/>
    <property type="project" value="UniProtKB-KW"/>
</dbReference>
<protein>
    <recommendedName>
        <fullName evidence="2">3-hydroxyisobutyryl-CoA hydrolase</fullName>
        <ecNumber evidence="2">3.1.2.4</ecNumber>
    </recommendedName>
</protein>
<gene>
    <name evidence="5" type="ORF">CXK99_16745</name>
</gene>
<sequence>MHVTFEERPALHGSRIAIATLDAEQQLNALSLPMIEALLDQFRHWATAPAVVCVLLRGNGAKAFCAGGDVRRLAEACRAEPGTVPSLAERFFADEYRLVHLMHHYPKPLICWGHGHVIGGGMGLLQAATIRIVTPNSRLAMPEVAIGLHPDVGASWFLPRAPGKLGLFLGLTGTQLNSRDALDIGLADRCLMDEQQPELIEGLVQINWQEQADHQLHSLLRAFSKQATRQMPEARLLPRRERIDELLDVADLPHAWQALTSYQDDTDELFTQTSRNLVSGCPLSAHLVWAQFQYGTKRSLTQALQTEYALSLNCCRHPEFAEGVRARLIDKDNHPTWHWSDVHSIPPAVVRAHFEPTWPGAHPLTDLSE</sequence>
<feature type="domain" description="Enoyl-CoA hydratase/isomerase" evidence="4">
    <location>
        <begin position="17"/>
        <end position="354"/>
    </location>
</feature>
<dbReference type="EMBL" id="POUM01000015">
    <property type="protein sequence ID" value="PNF58419.1"/>
    <property type="molecule type" value="Genomic_DNA"/>
</dbReference>
<dbReference type="RefSeq" id="WP_003282102.1">
    <property type="nucleotide sequence ID" value="NZ_CP036186.1"/>
</dbReference>
<accession>A0A2N8RBE7</accession>
<dbReference type="AlphaFoldDB" id="A0A2N8RBE7"/>
<dbReference type="GO" id="GO:0005829">
    <property type="term" value="C:cytosol"/>
    <property type="evidence" value="ECO:0007669"/>
    <property type="project" value="TreeGrafter"/>
</dbReference>
<evidence type="ECO:0000256" key="3">
    <source>
        <dbReference type="ARBA" id="ARBA00022801"/>
    </source>
</evidence>
<organism evidence="5 6">
    <name type="scientific">Stutzerimonas stutzeri</name>
    <name type="common">Pseudomonas stutzeri</name>
    <dbReference type="NCBI Taxonomy" id="316"/>
    <lineage>
        <taxon>Bacteria</taxon>
        <taxon>Pseudomonadati</taxon>
        <taxon>Pseudomonadota</taxon>
        <taxon>Gammaproteobacteria</taxon>
        <taxon>Pseudomonadales</taxon>
        <taxon>Pseudomonadaceae</taxon>
        <taxon>Stutzerimonas</taxon>
    </lineage>
</organism>
<dbReference type="SUPFAM" id="SSF52096">
    <property type="entry name" value="ClpP/crotonase"/>
    <property type="match status" value="1"/>
</dbReference>
<evidence type="ECO:0000313" key="6">
    <source>
        <dbReference type="Proteomes" id="UP000236003"/>
    </source>
</evidence>
<dbReference type="NCBIfam" id="NF004127">
    <property type="entry name" value="PRK05617.1"/>
    <property type="match status" value="1"/>
</dbReference>
<dbReference type="InterPro" id="IPR032259">
    <property type="entry name" value="HIBYL-CoA-H"/>
</dbReference>
<comment type="caution">
    <text evidence="5">The sequence shown here is derived from an EMBL/GenBank/DDBJ whole genome shotgun (WGS) entry which is preliminary data.</text>
</comment>
<comment type="catalytic activity">
    <reaction evidence="1">
        <text>3-hydroxy-2-methylpropanoyl-CoA + H2O = 3-hydroxy-2-methylpropanoate + CoA + H(+)</text>
        <dbReference type="Rhea" id="RHEA:20888"/>
        <dbReference type="ChEBI" id="CHEBI:11805"/>
        <dbReference type="ChEBI" id="CHEBI:15377"/>
        <dbReference type="ChEBI" id="CHEBI:15378"/>
        <dbReference type="ChEBI" id="CHEBI:57287"/>
        <dbReference type="ChEBI" id="CHEBI:57340"/>
        <dbReference type="EC" id="3.1.2.4"/>
    </reaction>
</comment>
<dbReference type="Gene3D" id="3.90.226.10">
    <property type="entry name" value="2-enoyl-CoA Hydratase, Chain A, domain 1"/>
    <property type="match status" value="1"/>
</dbReference>
<dbReference type="InterPro" id="IPR029045">
    <property type="entry name" value="ClpP/crotonase-like_dom_sf"/>
</dbReference>
<evidence type="ECO:0000313" key="5">
    <source>
        <dbReference type="EMBL" id="PNF58419.1"/>
    </source>
</evidence>
<name>A0A2N8RBE7_STUST</name>
<dbReference type="CDD" id="cd06558">
    <property type="entry name" value="crotonase-like"/>
    <property type="match status" value="1"/>
</dbReference>
<evidence type="ECO:0000256" key="1">
    <source>
        <dbReference type="ARBA" id="ARBA00001709"/>
    </source>
</evidence>
<evidence type="ECO:0000259" key="4">
    <source>
        <dbReference type="Pfam" id="PF16113"/>
    </source>
</evidence>
<evidence type="ECO:0000256" key="2">
    <source>
        <dbReference type="ARBA" id="ARBA00011915"/>
    </source>
</evidence>
<dbReference type="PANTHER" id="PTHR43176">
    <property type="entry name" value="3-HYDROXYISOBUTYRYL-COA HYDROLASE-RELATED"/>
    <property type="match status" value="1"/>
</dbReference>
<keyword evidence="5" id="KW-0413">Isomerase</keyword>
<keyword evidence="3" id="KW-0378">Hydrolase</keyword>